<dbReference type="RefSeq" id="WP_133476794.1">
    <property type="nucleotide sequence ID" value="NZ_CP083390.1"/>
</dbReference>
<proteinExistence type="predicted"/>
<accession>A0ABV2B5U5</accession>
<keyword evidence="1" id="KW-1133">Transmembrane helix</keyword>
<dbReference type="Proteomes" id="UP001434419">
    <property type="component" value="Unassembled WGS sequence"/>
</dbReference>
<keyword evidence="1" id="KW-0472">Membrane</keyword>
<dbReference type="EMBL" id="JBETVU010000007">
    <property type="protein sequence ID" value="MES5148432.1"/>
    <property type="molecule type" value="Genomic_DNA"/>
</dbReference>
<comment type="caution">
    <text evidence="2">The sequence shown here is derived from an EMBL/GenBank/DDBJ whole genome shotgun (WGS) entry which is preliminary data.</text>
</comment>
<evidence type="ECO:0000256" key="1">
    <source>
        <dbReference type="SAM" id="Phobius"/>
    </source>
</evidence>
<keyword evidence="3" id="KW-1185">Reference proteome</keyword>
<reference evidence="2" key="1">
    <citation type="submission" date="2024-06" db="EMBL/GenBank/DDBJ databases">
        <title>Vaginal Lactobacillus fatty acid response mechanisms reveal a metabolite-targeted strategy for bacterial vaginosis treatment.</title>
        <authorList>
            <person name="Zhu M."/>
            <person name="Blainey P.C."/>
            <person name="Bloom S.M."/>
            <person name="Kwon D.S."/>
        </authorList>
    </citation>
    <scope>NUCLEOTIDE SEQUENCE</scope>
    <source>
        <strain evidence="2">194_F1_1</strain>
    </source>
</reference>
<feature type="transmembrane region" description="Helical" evidence="1">
    <location>
        <begin position="6"/>
        <end position="26"/>
    </location>
</feature>
<name>A0ABV2B5U5_9LACO</name>
<sequence>MNKKPIRMVVFLALMAILIGLLCIIWNDKLILLSKSANNDDTGRFSKVIVNYANGKKKVFRDATVSSYGDDRSAANNRVELQKDKTIVILPNDTEIELTK</sequence>
<protein>
    <submittedName>
        <fullName evidence="2">Uncharacterized protein</fullName>
    </submittedName>
</protein>
<keyword evidence="1" id="KW-0812">Transmembrane</keyword>
<evidence type="ECO:0000313" key="2">
    <source>
        <dbReference type="EMBL" id="MES5148432.1"/>
    </source>
</evidence>
<gene>
    <name evidence="2" type="ORF">ABVC42_00460</name>
</gene>
<organism evidence="2 3">
    <name type="scientific">Lactobacillus crispatus</name>
    <dbReference type="NCBI Taxonomy" id="47770"/>
    <lineage>
        <taxon>Bacteria</taxon>
        <taxon>Bacillati</taxon>
        <taxon>Bacillota</taxon>
        <taxon>Bacilli</taxon>
        <taxon>Lactobacillales</taxon>
        <taxon>Lactobacillaceae</taxon>
        <taxon>Lactobacillus</taxon>
    </lineage>
</organism>
<evidence type="ECO:0000313" key="3">
    <source>
        <dbReference type="Proteomes" id="UP001434419"/>
    </source>
</evidence>